<sequence>MSSLNSLFNRSTFGTKCKTCLNLVISRIKLLRNRRDLQLINMRKEMVQYLQTGQESIARIRVEHIIREQNILAAYEIIELFCEFVLARVPIVEVQKECPLELREAIGSIIFASGRCSDLPELMHLRNLFTTKYGKEFVAGAMELRPDSSVNRTIIEKLSVKAPSGESKLKVLKAIAQEYNIEWDSSNTEAEFNKKYEDLLDGSGSSVHQVQPPIIEGSVSSPVASASRDKLAALNSPVIDAEKHQIRESPTSLAGGTRACVATKGNVATMEHHSPAEEMPSTSPSSSDALEKARAAIAAATRASAAARAAAELAKVKITSQ</sequence>
<dbReference type="Gramene" id="KXG33153">
    <property type="protein sequence ID" value="KXG33153"/>
    <property type="gene ID" value="SORBI_3003G261400"/>
</dbReference>
<dbReference type="EMBL" id="CM000762">
    <property type="protein sequence ID" value="KXG33152.1"/>
    <property type="molecule type" value="Genomic_DNA"/>
</dbReference>
<dbReference type="PANTHER" id="PTHR12161">
    <property type="entry name" value="IST1 FAMILY MEMBER"/>
    <property type="match status" value="1"/>
</dbReference>
<dbReference type="Pfam" id="PF03398">
    <property type="entry name" value="Ist1"/>
    <property type="match status" value="1"/>
</dbReference>
<evidence type="ECO:0000313" key="2">
    <source>
        <dbReference type="EMBL" id="KXG33151.1"/>
    </source>
</evidence>
<evidence type="ECO:0008006" key="4">
    <source>
        <dbReference type="Google" id="ProtNLM"/>
    </source>
</evidence>
<dbReference type="FunFam" id="1.20.1260.60:FF:000003">
    <property type="entry name" value="IST1-like protein isoform A"/>
    <property type="match status" value="1"/>
</dbReference>
<dbReference type="GO" id="GO:0008104">
    <property type="term" value="P:intracellular protein localization"/>
    <property type="evidence" value="ECO:0000318"/>
    <property type="project" value="GO_Central"/>
</dbReference>
<dbReference type="InParanoid" id="A0A1B6Q5G1"/>
<name>A0A1B6Q5G1_SORBI</name>
<dbReference type="STRING" id="4558.A0A1B6Q5G1"/>
<dbReference type="FunCoup" id="A0A1B6Q5G1">
    <property type="interactions" value="1046"/>
</dbReference>
<evidence type="ECO:0000313" key="3">
    <source>
        <dbReference type="Proteomes" id="UP000000768"/>
    </source>
</evidence>
<proteinExistence type="inferred from homology"/>
<dbReference type="OrthoDB" id="29853at2759"/>
<dbReference type="InterPro" id="IPR042277">
    <property type="entry name" value="IST1-like"/>
</dbReference>
<dbReference type="Gramene" id="KXG33152">
    <property type="protein sequence ID" value="KXG33152"/>
    <property type="gene ID" value="SORBI_3003G261400"/>
</dbReference>
<reference evidence="2" key="2">
    <citation type="submission" date="2017-02" db="EMBL/GenBank/DDBJ databases">
        <title>WGS assembly of Sorghum bicolor.</title>
        <authorList>
            <person name="Paterson A."/>
            <person name="Mullet J."/>
            <person name="Bowers J."/>
            <person name="Bruggmann R."/>
            <person name="Dubchak I."/>
            <person name="Grimwood J."/>
            <person name="Gundlach H."/>
            <person name="Haberer G."/>
            <person name="Hellsten U."/>
            <person name="Mitros T."/>
            <person name="Poliakov A."/>
            <person name="Schmutz J."/>
            <person name="Spannagl M."/>
            <person name="Tang H."/>
            <person name="Wang X."/>
            <person name="Wicker T."/>
            <person name="Bharti A."/>
            <person name="Chapman J."/>
            <person name="Feltus F."/>
            <person name="Gowik U."/>
            <person name="Grigoriev I."/>
            <person name="Lyons E."/>
            <person name="Maher C."/>
            <person name="Martis M."/>
            <person name="Narechania A."/>
            <person name="Otillar R."/>
            <person name="Penning B."/>
            <person name="Salamov A."/>
            <person name="Wang Y."/>
            <person name="Zhang L."/>
            <person name="Carpita N."/>
            <person name="Freeling M."/>
            <person name="Gingle A."/>
            <person name="Hash C."/>
            <person name="Keller B."/>
            <person name="Klein P."/>
            <person name="Kresovich S."/>
            <person name="Mccann M."/>
            <person name="Ming R."/>
            <person name="Peterson D."/>
            <person name="Rahman M."/>
            <person name="Ware D."/>
            <person name="Westhoff P."/>
            <person name="Mayer K."/>
            <person name="Messing J."/>
            <person name="Sims D."/>
            <person name="Jenkins J."/>
            <person name="Shu S."/>
            <person name="Rokhsar D."/>
        </authorList>
    </citation>
    <scope>NUCLEOTIDE SEQUENCE</scope>
</reference>
<dbReference type="GO" id="GO:0015031">
    <property type="term" value="P:protein transport"/>
    <property type="evidence" value="ECO:0007669"/>
    <property type="project" value="InterPro"/>
</dbReference>
<dbReference type="OMA" id="DLQLKHM"/>
<dbReference type="AlphaFoldDB" id="A0A1B6Q5G1"/>
<reference evidence="3" key="3">
    <citation type="journal article" date="2018" name="Plant J.">
        <title>The Sorghum bicolor reference genome: improved assembly, gene annotations, a transcriptome atlas, and signatures of genome organization.</title>
        <authorList>
            <person name="McCormick R.F."/>
            <person name="Truong S.K."/>
            <person name="Sreedasyam A."/>
            <person name="Jenkins J."/>
            <person name="Shu S."/>
            <person name="Sims D."/>
            <person name="Kennedy M."/>
            <person name="Amirebrahimi M."/>
            <person name="Weers B.D."/>
            <person name="McKinley B."/>
            <person name="Mattison A."/>
            <person name="Morishige D.T."/>
            <person name="Grimwood J."/>
            <person name="Schmutz J."/>
            <person name="Mullet J.E."/>
        </authorList>
    </citation>
    <scope>NUCLEOTIDE SEQUENCE [LARGE SCALE GENOMIC DNA]</scope>
    <source>
        <strain evidence="3">cv. BTx623</strain>
    </source>
</reference>
<dbReference type="InterPro" id="IPR005061">
    <property type="entry name" value="Ist1"/>
</dbReference>
<dbReference type="EMBL" id="CM000762">
    <property type="protein sequence ID" value="KXG33153.1"/>
    <property type="molecule type" value="Genomic_DNA"/>
</dbReference>
<protein>
    <recommendedName>
        <fullName evidence="4">IST1-like protein</fullName>
    </recommendedName>
</protein>
<comment type="similarity">
    <text evidence="1">Belongs to the IST1 family.</text>
</comment>
<reference evidence="2 3" key="1">
    <citation type="journal article" date="2009" name="Nature">
        <title>The Sorghum bicolor genome and the diversification of grasses.</title>
        <authorList>
            <person name="Paterson A.H."/>
            <person name="Bowers J.E."/>
            <person name="Bruggmann R."/>
            <person name="Dubchak I."/>
            <person name="Grimwood J."/>
            <person name="Gundlach H."/>
            <person name="Haberer G."/>
            <person name="Hellsten U."/>
            <person name="Mitros T."/>
            <person name="Poliakov A."/>
            <person name="Schmutz J."/>
            <person name="Spannagl M."/>
            <person name="Tang H."/>
            <person name="Wang X."/>
            <person name="Wicker T."/>
            <person name="Bharti A.K."/>
            <person name="Chapman J."/>
            <person name="Feltus F.A."/>
            <person name="Gowik U."/>
            <person name="Grigoriev I.V."/>
            <person name="Lyons E."/>
            <person name="Maher C.A."/>
            <person name="Martis M."/>
            <person name="Narechania A."/>
            <person name="Otillar R.P."/>
            <person name="Penning B.W."/>
            <person name="Salamov A.A."/>
            <person name="Wang Y."/>
            <person name="Zhang L."/>
            <person name="Carpita N.C."/>
            <person name="Freeling M."/>
            <person name="Gingle A.R."/>
            <person name="Hash C.T."/>
            <person name="Keller B."/>
            <person name="Klein P."/>
            <person name="Kresovich S."/>
            <person name="McCann M.C."/>
            <person name="Ming R."/>
            <person name="Peterson D.G."/>
            <person name="Mehboob-ur-Rahman"/>
            <person name="Ware D."/>
            <person name="Westhoff P."/>
            <person name="Mayer K.F."/>
            <person name="Messing J."/>
            <person name="Rokhsar D.S."/>
        </authorList>
    </citation>
    <scope>NUCLEOTIDE SEQUENCE [LARGE SCALE GENOMIC DNA]</scope>
    <source>
        <strain evidence="3">cv. BTx623</strain>
    </source>
</reference>
<evidence type="ECO:0000256" key="1">
    <source>
        <dbReference type="ARBA" id="ARBA00005536"/>
    </source>
</evidence>
<dbReference type="PANTHER" id="PTHR12161:SF81">
    <property type="entry name" value="OS01G0687700 PROTEIN"/>
    <property type="match status" value="1"/>
</dbReference>
<keyword evidence="3" id="KW-1185">Reference proteome</keyword>
<gene>
    <name evidence="2" type="ORF">SORBI_3003G261400</name>
</gene>
<dbReference type="EMBL" id="CM000762">
    <property type="protein sequence ID" value="KXG33151.1"/>
    <property type="molecule type" value="Genomic_DNA"/>
</dbReference>
<accession>A0A1B6Q5G1</accession>
<dbReference type="Gene3D" id="1.20.1260.60">
    <property type="entry name" value="Vacuolar protein sorting-associated protein Ist1"/>
    <property type="match status" value="1"/>
</dbReference>
<dbReference type="Proteomes" id="UP000000768">
    <property type="component" value="Chromosome 3"/>
</dbReference>
<dbReference type="eggNOG" id="KOG2027">
    <property type="taxonomic scope" value="Eukaryota"/>
</dbReference>
<organism evidence="2 3">
    <name type="scientific">Sorghum bicolor</name>
    <name type="common">Sorghum</name>
    <name type="synonym">Sorghum vulgare</name>
    <dbReference type="NCBI Taxonomy" id="4558"/>
    <lineage>
        <taxon>Eukaryota</taxon>
        <taxon>Viridiplantae</taxon>
        <taxon>Streptophyta</taxon>
        <taxon>Embryophyta</taxon>
        <taxon>Tracheophyta</taxon>
        <taxon>Spermatophyta</taxon>
        <taxon>Magnoliopsida</taxon>
        <taxon>Liliopsida</taxon>
        <taxon>Poales</taxon>
        <taxon>Poaceae</taxon>
        <taxon>PACMAD clade</taxon>
        <taxon>Panicoideae</taxon>
        <taxon>Andropogonodae</taxon>
        <taxon>Andropogoneae</taxon>
        <taxon>Sorghinae</taxon>
        <taxon>Sorghum</taxon>
    </lineage>
</organism>
<dbReference type="Gramene" id="KXG33151">
    <property type="protein sequence ID" value="KXG33151"/>
    <property type="gene ID" value="SORBI_3003G261400"/>
</dbReference>